<dbReference type="OrthoDB" id="10052615at2759"/>
<dbReference type="eggNOG" id="KOG2437">
    <property type="taxonomic scope" value="Eukaryota"/>
</dbReference>
<dbReference type="GO" id="GO:0005737">
    <property type="term" value="C:cytoplasm"/>
    <property type="evidence" value="ECO:0007669"/>
    <property type="project" value="TreeGrafter"/>
</dbReference>
<keyword evidence="2" id="KW-1185">Reference proteome</keyword>
<accession>A0A0L0F897</accession>
<dbReference type="EMBL" id="KQ246306">
    <property type="protein sequence ID" value="KNC72937.1"/>
    <property type="molecule type" value="Genomic_DNA"/>
</dbReference>
<dbReference type="InterPro" id="IPR052456">
    <property type="entry name" value="CTLH_complex_component"/>
</dbReference>
<dbReference type="PANTHER" id="PTHR15526:SF5">
    <property type="entry name" value="MUSKELIN"/>
    <property type="match status" value="1"/>
</dbReference>
<proteinExistence type="predicted"/>
<dbReference type="GeneID" id="25915006"/>
<dbReference type="PANTHER" id="PTHR15526">
    <property type="entry name" value="MUSKELIN"/>
    <property type="match status" value="1"/>
</dbReference>
<dbReference type="AlphaFoldDB" id="A0A0L0F897"/>
<reference evidence="1 2" key="1">
    <citation type="submission" date="2011-02" db="EMBL/GenBank/DDBJ databases">
        <title>The Genome Sequence of Sphaeroforma arctica JP610.</title>
        <authorList>
            <consortium name="The Broad Institute Genome Sequencing Platform"/>
            <person name="Russ C."/>
            <person name="Cuomo C."/>
            <person name="Young S.K."/>
            <person name="Zeng Q."/>
            <person name="Gargeya S."/>
            <person name="Alvarado L."/>
            <person name="Berlin A."/>
            <person name="Chapman S.B."/>
            <person name="Chen Z."/>
            <person name="Freedman E."/>
            <person name="Gellesch M."/>
            <person name="Goldberg J."/>
            <person name="Griggs A."/>
            <person name="Gujja S."/>
            <person name="Heilman E."/>
            <person name="Heiman D."/>
            <person name="Howarth C."/>
            <person name="Mehta T."/>
            <person name="Neiman D."/>
            <person name="Pearson M."/>
            <person name="Roberts A."/>
            <person name="Saif S."/>
            <person name="Shea T."/>
            <person name="Shenoy N."/>
            <person name="Sisk P."/>
            <person name="Stolte C."/>
            <person name="Sykes S."/>
            <person name="White J."/>
            <person name="Yandava C."/>
            <person name="Burger G."/>
            <person name="Gray M.W."/>
            <person name="Holland P.W.H."/>
            <person name="King N."/>
            <person name="Lang F.B.F."/>
            <person name="Roger A.J."/>
            <person name="Ruiz-Trillo I."/>
            <person name="Haas B."/>
            <person name="Nusbaum C."/>
            <person name="Birren B."/>
        </authorList>
    </citation>
    <scope>NUCLEOTIDE SEQUENCE [LARGE SCALE GENOMIC DNA]</scope>
    <source>
        <strain evidence="1 2">JP610</strain>
    </source>
</reference>
<dbReference type="STRING" id="667725.A0A0L0F897"/>
<protein>
    <submittedName>
        <fullName evidence="1">Uncharacterized protein</fullName>
    </submittedName>
</protein>
<organism evidence="1 2">
    <name type="scientific">Sphaeroforma arctica JP610</name>
    <dbReference type="NCBI Taxonomy" id="667725"/>
    <lineage>
        <taxon>Eukaryota</taxon>
        <taxon>Ichthyosporea</taxon>
        <taxon>Ichthyophonida</taxon>
        <taxon>Sphaeroforma</taxon>
    </lineage>
</organism>
<evidence type="ECO:0000313" key="2">
    <source>
        <dbReference type="Proteomes" id="UP000054560"/>
    </source>
</evidence>
<feature type="non-terminal residue" evidence="1">
    <location>
        <position position="1"/>
    </location>
</feature>
<name>A0A0L0F897_9EUKA</name>
<dbReference type="RefSeq" id="XP_014146839.1">
    <property type="nucleotide sequence ID" value="XM_014291364.1"/>
</dbReference>
<evidence type="ECO:0000313" key="1">
    <source>
        <dbReference type="EMBL" id="KNC72937.1"/>
    </source>
</evidence>
<dbReference type="Proteomes" id="UP000054560">
    <property type="component" value="Unassembled WGS sequence"/>
</dbReference>
<sequence length="73" mass="8232">ACFDPVNRCIYLLGRYLEVDGRATKNIQSDFYRYDVDSGQWNLLSSDTGADGGPNLVFDHQLNIDSQEQTVSE</sequence>
<gene>
    <name evidence="1" type="ORF">SARC_14502</name>
</gene>